<organism evidence="2 3">
    <name type="scientific">Flavobacterium suaedae</name>
    <dbReference type="NCBI Taxonomy" id="1767027"/>
    <lineage>
        <taxon>Bacteria</taxon>
        <taxon>Pseudomonadati</taxon>
        <taxon>Bacteroidota</taxon>
        <taxon>Flavobacteriia</taxon>
        <taxon>Flavobacteriales</taxon>
        <taxon>Flavobacteriaceae</taxon>
        <taxon>Flavobacterium</taxon>
    </lineage>
</organism>
<dbReference type="PROSITE" id="PS51257">
    <property type="entry name" value="PROKAR_LIPOPROTEIN"/>
    <property type="match status" value="1"/>
</dbReference>
<accession>A0ABQ1JGD2</accession>
<feature type="chain" id="PRO_5045786413" description="DUF4249 domain-containing protein" evidence="1">
    <location>
        <begin position="23"/>
        <end position="276"/>
    </location>
</feature>
<evidence type="ECO:0000313" key="2">
    <source>
        <dbReference type="EMBL" id="GGB67876.1"/>
    </source>
</evidence>
<keyword evidence="1" id="KW-0732">Signal</keyword>
<dbReference type="RefSeq" id="WP_188619632.1">
    <property type="nucleotide sequence ID" value="NZ_BMJE01000001.1"/>
</dbReference>
<gene>
    <name evidence="2" type="ORF">GCM10007424_04830</name>
</gene>
<dbReference type="Pfam" id="PF14054">
    <property type="entry name" value="DUF4249"/>
    <property type="match status" value="1"/>
</dbReference>
<feature type="signal peptide" evidence="1">
    <location>
        <begin position="1"/>
        <end position="22"/>
    </location>
</feature>
<evidence type="ECO:0000256" key="1">
    <source>
        <dbReference type="SAM" id="SignalP"/>
    </source>
</evidence>
<proteinExistence type="predicted"/>
<dbReference type="InterPro" id="IPR025345">
    <property type="entry name" value="DUF4249"/>
</dbReference>
<name>A0ABQ1JGD2_9FLAO</name>
<reference evidence="3" key="1">
    <citation type="journal article" date="2019" name="Int. J. Syst. Evol. Microbiol.">
        <title>The Global Catalogue of Microorganisms (GCM) 10K type strain sequencing project: providing services to taxonomists for standard genome sequencing and annotation.</title>
        <authorList>
            <consortium name="The Broad Institute Genomics Platform"/>
            <consortium name="The Broad Institute Genome Sequencing Center for Infectious Disease"/>
            <person name="Wu L."/>
            <person name="Ma J."/>
        </authorList>
    </citation>
    <scope>NUCLEOTIDE SEQUENCE [LARGE SCALE GENOMIC DNA]</scope>
    <source>
        <strain evidence="3">CGMCC 1.15461</strain>
    </source>
</reference>
<evidence type="ECO:0000313" key="3">
    <source>
        <dbReference type="Proteomes" id="UP000615760"/>
    </source>
</evidence>
<keyword evidence="3" id="KW-1185">Reference proteome</keyword>
<comment type="caution">
    <text evidence="2">The sequence shown here is derived from an EMBL/GenBank/DDBJ whole genome shotgun (WGS) entry which is preliminary data.</text>
</comment>
<dbReference type="Proteomes" id="UP000615760">
    <property type="component" value="Unassembled WGS sequence"/>
</dbReference>
<evidence type="ECO:0008006" key="4">
    <source>
        <dbReference type="Google" id="ProtNLM"/>
    </source>
</evidence>
<dbReference type="EMBL" id="BMJE01000001">
    <property type="protein sequence ID" value="GGB67876.1"/>
    <property type="molecule type" value="Genomic_DNA"/>
</dbReference>
<protein>
    <recommendedName>
        <fullName evidence="4">DUF4249 domain-containing protein</fullName>
    </recommendedName>
</protein>
<sequence length="276" mass="31366">MKKKLYLLFTSLVLLSVILTSCEDVIDVDLGSSEKRLVVEASINWKKGTAGEWQVVYLSTTTDFYSNNVPRVSGAEVYITNSKGDIFEFPELSNEFRGSYGCTNFVPEIGETYTLTIHYNNNTYTATEKLLPVPELVDAGQETESLLEDLIIVKGYFNDPQNEVNYYMSGYEQENKGLEYAVFDDKFVNGNYTYAARIFDDLNSNDEITINLYGITRQYYDYMSKIFTITSEANVGPFQVPPGDIRGNIKNSNNPDDFAYGYFRLSEVSTIQYTVQ</sequence>